<dbReference type="SUPFAM" id="SSF50630">
    <property type="entry name" value="Acid proteases"/>
    <property type="match status" value="1"/>
</dbReference>
<evidence type="ECO:0000313" key="2">
    <source>
        <dbReference type="EMBL" id="KAK2029928.1"/>
    </source>
</evidence>
<protein>
    <recommendedName>
        <fullName evidence="4">Peptidase A2 domain-containing protein</fullName>
    </recommendedName>
</protein>
<comment type="caution">
    <text evidence="2">The sequence shown here is derived from an EMBL/GenBank/DDBJ whole genome shotgun (WGS) entry which is preliminary data.</text>
</comment>
<reference evidence="2" key="1">
    <citation type="submission" date="2021-06" db="EMBL/GenBank/DDBJ databases">
        <title>Comparative genomics, transcriptomics and evolutionary studies reveal genomic signatures of adaptation to plant cell wall in hemibiotrophic fungi.</title>
        <authorList>
            <consortium name="DOE Joint Genome Institute"/>
            <person name="Baroncelli R."/>
            <person name="Diaz J.F."/>
            <person name="Benocci T."/>
            <person name="Peng M."/>
            <person name="Battaglia E."/>
            <person name="Haridas S."/>
            <person name="Andreopoulos W."/>
            <person name="Labutti K."/>
            <person name="Pangilinan J."/>
            <person name="Floch G.L."/>
            <person name="Makela M.R."/>
            <person name="Henrissat B."/>
            <person name="Grigoriev I.V."/>
            <person name="Crouch J.A."/>
            <person name="De Vries R.P."/>
            <person name="Sukno S.A."/>
            <person name="Thon M.R."/>
        </authorList>
    </citation>
    <scope>NUCLEOTIDE SEQUENCE</scope>
    <source>
        <strain evidence="2">MAFF235873</strain>
    </source>
</reference>
<evidence type="ECO:0000256" key="1">
    <source>
        <dbReference type="SAM" id="MobiDB-lite"/>
    </source>
</evidence>
<feature type="compositionally biased region" description="Low complexity" evidence="1">
    <location>
        <begin position="455"/>
        <end position="479"/>
    </location>
</feature>
<proteinExistence type="predicted"/>
<evidence type="ECO:0000313" key="3">
    <source>
        <dbReference type="Proteomes" id="UP001232148"/>
    </source>
</evidence>
<dbReference type="CDD" id="cd00303">
    <property type="entry name" value="retropepsin_like"/>
    <property type="match status" value="2"/>
</dbReference>
<gene>
    <name evidence="2" type="ORF">LX32DRAFT_692836</name>
</gene>
<sequence length="503" mass="56622">MHSTVVTKDPDSALMPDPGMEADFIVPDNPFAFSPGQLNKLLNPKSLSAFQALGGLYGIEKSLQTEPVKTFTMGTKPQETIPDLAYRPSDPMPPNRRKWTLHVARFGEQLRSPQLEPERSPLSRDFSGKRHYWVGGTIGGEKVQALPDTGAEYNSISPTLADRMGLKPRPGTVTQVRLPSGRLIQSPGEIQAPFKFAGERRSTLIDCLIIPGCVHDLILSHAFLRATRTLTKFVHRIKSTLCESPGRLRLNLLGGEGRRLQGFINDTSTLALPDTGSNVMLISESFAASQAMRVDRSASYCEEVEFADGSRDTTSGIVRGLKWTFGSTQQSVVCDFYVLDGLPVDVVLSGDFLFEFQVFSRYEHCMVQHDLFGDVANLYNINLIRKLFRERMEQEHQVSEHAEITEDFLKKREEDELLFRDEIRDHLNSVPNEDELLTAKRLESRRRKDWEERQQQLGQRLRVQPSSDSASSEGPSPAATQQEKAKRVSFFRRRRQSGDANIV</sequence>
<dbReference type="Gene3D" id="2.40.70.10">
    <property type="entry name" value="Acid Proteases"/>
    <property type="match status" value="2"/>
</dbReference>
<evidence type="ECO:0008006" key="4">
    <source>
        <dbReference type="Google" id="ProtNLM"/>
    </source>
</evidence>
<dbReference type="Proteomes" id="UP001232148">
    <property type="component" value="Unassembled WGS sequence"/>
</dbReference>
<dbReference type="InterPro" id="IPR021109">
    <property type="entry name" value="Peptidase_aspartic_dom_sf"/>
</dbReference>
<accession>A0AAD9HJ95</accession>
<dbReference type="EMBL" id="MU842857">
    <property type="protein sequence ID" value="KAK2029928.1"/>
    <property type="molecule type" value="Genomic_DNA"/>
</dbReference>
<keyword evidence="3" id="KW-1185">Reference proteome</keyword>
<dbReference type="AlphaFoldDB" id="A0AAD9HJ95"/>
<dbReference type="Pfam" id="PF13650">
    <property type="entry name" value="Asp_protease_2"/>
    <property type="match status" value="2"/>
</dbReference>
<name>A0AAD9HJ95_9PEZI</name>
<feature type="region of interest" description="Disordered" evidence="1">
    <location>
        <begin position="447"/>
        <end position="503"/>
    </location>
</feature>
<organism evidence="2 3">
    <name type="scientific">Colletotrichum zoysiae</name>
    <dbReference type="NCBI Taxonomy" id="1216348"/>
    <lineage>
        <taxon>Eukaryota</taxon>
        <taxon>Fungi</taxon>
        <taxon>Dikarya</taxon>
        <taxon>Ascomycota</taxon>
        <taxon>Pezizomycotina</taxon>
        <taxon>Sordariomycetes</taxon>
        <taxon>Hypocreomycetidae</taxon>
        <taxon>Glomerellales</taxon>
        <taxon>Glomerellaceae</taxon>
        <taxon>Colletotrichum</taxon>
        <taxon>Colletotrichum graminicola species complex</taxon>
    </lineage>
</organism>